<name>A0A2W5MSE3_9BACT</name>
<proteinExistence type="inferred from homology"/>
<dbReference type="Pfam" id="PF00462">
    <property type="entry name" value="Glutaredoxin"/>
    <property type="match status" value="1"/>
</dbReference>
<keyword evidence="6" id="KW-0963">Cytoplasm</keyword>
<dbReference type="Proteomes" id="UP000249417">
    <property type="component" value="Unassembled WGS sequence"/>
</dbReference>
<reference evidence="8 9" key="1">
    <citation type="submission" date="2017-08" db="EMBL/GenBank/DDBJ databases">
        <title>Infants hospitalized years apart are colonized by the same room-sourced microbial strains.</title>
        <authorList>
            <person name="Brooks B."/>
            <person name="Olm M.R."/>
            <person name="Firek B.A."/>
            <person name="Baker R."/>
            <person name="Thomas B.C."/>
            <person name="Morowitz M.J."/>
            <person name="Banfield J.F."/>
        </authorList>
    </citation>
    <scope>NUCLEOTIDE SEQUENCE [LARGE SCALE GENOMIC DNA]</scope>
    <source>
        <strain evidence="8">S2_005_002_R2_29</strain>
    </source>
</reference>
<sequence length="85" mass="9217">MANVEIYTTKVCPYCVRAKNLLKAKDVDYTEIDVTGDDEARIALVAKSGGLRTVPQIFIGGKPIGGYDNLAELEEKGELDKLLSA</sequence>
<keyword evidence="4" id="KW-1015">Disulfide bond</keyword>
<dbReference type="SUPFAM" id="SSF52833">
    <property type="entry name" value="Thioredoxin-like"/>
    <property type="match status" value="1"/>
</dbReference>
<dbReference type="PANTHER" id="PTHR45694">
    <property type="entry name" value="GLUTAREDOXIN 2"/>
    <property type="match status" value="1"/>
</dbReference>
<feature type="domain" description="Glutaredoxin" evidence="7">
    <location>
        <begin position="4"/>
        <end position="63"/>
    </location>
</feature>
<dbReference type="PROSITE" id="PS51354">
    <property type="entry name" value="GLUTAREDOXIN_2"/>
    <property type="match status" value="1"/>
</dbReference>
<evidence type="ECO:0000256" key="1">
    <source>
        <dbReference type="ARBA" id="ARBA00007787"/>
    </source>
</evidence>
<dbReference type="GO" id="GO:0034599">
    <property type="term" value="P:cellular response to oxidative stress"/>
    <property type="evidence" value="ECO:0007669"/>
    <property type="project" value="TreeGrafter"/>
</dbReference>
<dbReference type="InterPro" id="IPR036249">
    <property type="entry name" value="Thioredoxin-like_sf"/>
</dbReference>
<evidence type="ECO:0000256" key="6">
    <source>
        <dbReference type="RuleBase" id="RU364065"/>
    </source>
</evidence>
<organism evidence="8 9">
    <name type="scientific">Micavibrio aeruginosavorus</name>
    <dbReference type="NCBI Taxonomy" id="349221"/>
    <lineage>
        <taxon>Bacteria</taxon>
        <taxon>Pseudomonadati</taxon>
        <taxon>Bdellovibrionota</taxon>
        <taxon>Bdellovibrionia</taxon>
        <taxon>Bdellovibrionales</taxon>
        <taxon>Pseudobdellovibrionaceae</taxon>
        <taxon>Micavibrio</taxon>
    </lineage>
</organism>
<evidence type="ECO:0000256" key="2">
    <source>
        <dbReference type="ARBA" id="ARBA00022448"/>
    </source>
</evidence>
<gene>
    <name evidence="8" type="primary">grxC</name>
    <name evidence="8" type="ORF">DI551_11705</name>
</gene>
<dbReference type="InterPro" id="IPR002109">
    <property type="entry name" value="Glutaredoxin"/>
</dbReference>
<keyword evidence="5 6" id="KW-0676">Redox-active center</keyword>
<dbReference type="NCBIfam" id="TIGR02181">
    <property type="entry name" value="GRX_bact"/>
    <property type="match status" value="1"/>
</dbReference>
<comment type="similarity">
    <text evidence="1 6">Belongs to the glutaredoxin family.</text>
</comment>
<evidence type="ECO:0000256" key="3">
    <source>
        <dbReference type="ARBA" id="ARBA00022982"/>
    </source>
</evidence>
<dbReference type="PRINTS" id="PR00160">
    <property type="entry name" value="GLUTAREDOXIN"/>
</dbReference>
<evidence type="ECO:0000313" key="8">
    <source>
        <dbReference type="EMBL" id="PZQ43674.1"/>
    </source>
</evidence>
<dbReference type="InterPro" id="IPR011900">
    <property type="entry name" value="GRX_bact"/>
</dbReference>
<dbReference type="InterPro" id="IPR011767">
    <property type="entry name" value="GLR_AS"/>
</dbReference>
<accession>A0A2W5MSE3</accession>
<evidence type="ECO:0000256" key="5">
    <source>
        <dbReference type="ARBA" id="ARBA00023284"/>
    </source>
</evidence>
<comment type="caution">
    <text evidence="8">The sequence shown here is derived from an EMBL/GenBank/DDBJ whole genome shotgun (WGS) entry which is preliminary data.</text>
</comment>
<dbReference type="PANTHER" id="PTHR45694:SF18">
    <property type="entry name" value="GLUTAREDOXIN-1-RELATED"/>
    <property type="match status" value="1"/>
</dbReference>
<dbReference type="GO" id="GO:0015038">
    <property type="term" value="F:glutathione disulfide oxidoreductase activity"/>
    <property type="evidence" value="ECO:0007669"/>
    <property type="project" value="UniProtKB-UniRule"/>
</dbReference>
<dbReference type="GO" id="GO:0005737">
    <property type="term" value="C:cytoplasm"/>
    <property type="evidence" value="ECO:0007669"/>
    <property type="project" value="TreeGrafter"/>
</dbReference>
<keyword evidence="3 6" id="KW-0249">Electron transport</keyword>
<dbReference type="GO" id="GO:0045454">
    <property type="term" value="P:cell redox homeostasis"/>
    <property type="evidence" value="ECO:0007669"/>
    <property type="project" value="InterPro"/>
</dbReference>
<comment type="function">
    <text evidence="6">Has a glutathione-disulfide oxidoreductase activity in the presence of NADPH and glutathione reductase. Reduces low molecular weight disulfides and proteins.</text>
</comment>
<protein>
    <recommendedName>
        <fullName evidence="6">Glutaredoxin</fullName>
    </recommendedName>
</protein>
<keyword evidence="2 6" id="KW-0813">Transport</keyword>
<evidence type="ECO:0000259" key="7">
    <source>
        <dbReference type="Pfam" id="PF00462"/>
    </source>
</evidence>
<evidence type="ECO:0000313" key="9">
    <source>
        <dbReference type="Proteomes" id="UP000249417"/>
    </source>
</evidence>
<dbReference type="PROSITE" id="PS00195">
    <property type="entry name" value="GLUTAREDOXIN_1"/>
    <property type="match status" value="1"/>
</dbReference>
<dbReference type="Gene3D" id="3.40.30.10">
    <property type="entry name" value="Glutaredoxin"/>
    <property type="match status" value="1"/>
</dbReference>
<dbReference type="EMBL" id="QFQB01000139">
    <property type="protein sequence ID" value="PZQ43674.1"/>
    <property type="molecule type" value="Genomic_DNA"/>
</dbReference>
<evidence type="ECO:0000256" key="4">
    <source>
        <dbReference type="ARBA" id="ARBA00023157"/>
    </source>
</evidence>
<dbReference type="InterPro" id="IPR014025">
    <property type="entry name" value="Glutaredoxin_subgr"/>
</dbReference>
<dbReference type="AlphaFoldDB" id="A0A2W5MSE3"/>
<dbReference type="CDD" id="cd03418">
    <property type="entry name" value="GRX_GRXb_1_3_like"/>
    <property type="match status" value="1"/>
</dbReference>